<sequence length="279" mass="31410">MKNIIIKSIGAWINFLAIVAPKKAADVAFNLLIKVRRAPISEKGKEFLAKGEQHYFEVNGQSAVLHHWGNGPIKLLFLHGWESNSQRWLPYFEKLDMSKFTMYALDAPGHGMAKGKTLNIEVFRQSIVYSLDRMNGADAIIGHSLSNTAISYMYSLNPEINVQKYVVMGAASGMDAIFVYFKNMLGLSNKTEAALSAKINTILKIPNNDIKLKNFLDTVKQPLLLVHDEEDNITPYAPIKSALKNHPEIKTYITTGLKHDLKREDVYNTVIDFIKRDVA</sequence>
<dbReference type="EMBL" id="BKCF01000001">
    <property type="protein sequence ID" value="GEQ85031.1"/>
    <property type="molecule type" value="Genomic_DNA"/>
</dbReference>
<organism evidence="1 2">
    <name type="scientific">Patiriisocius marinistellae</name>
    <dbReference type="NCBI Taxonomy" id="2494560"/>
    <lineage>
        <taxon>Bacteria</taxon>
        <taxon>Pseudomonadati</taxon>
        <taxon>Bacteroidota</taxon>
        <taxon>Flavobacteriia</taxon>
        <taxon>Flavobacteriales</taxon>
        <taxon>Flavobacteriaceae</taxon>
        <taxon>Patiriisocius</taxon>
    </lineage>
</organism>
<proteinExistence type="predicted"/>
<gene>
    <name evidence="1" type="ORF">ULMS_05390</name>
</gene>
<protein>
    <submittedName>
        <fullName evidence="1">Alpha/beta hydrolase</fullName>
    </submittedName>
</protein>
<comment type="caution">
    <text evidence="1">The sequence shown here is derived from an EMBL/GenBank/DDBJ whole genome shotgun (WGS) entry which is preliminary data.</text>
</comment>
<dbReference type="InterPro" id="IPR029058">
    <property type="entry name" value="AB_hydrolase_fold"/>
</dbReference>
<name>A0A5J4FZB8_9FLAO</name>
<keyword evidence="2" id="KW-1185">Reference proteome</keyword>
<dbReference type="Proteomes" id="UP000326994">
    <property type="component" value="Unassembled WGS sequence"/>
</dbReference>
<reference evidence="1 2" key="1">
    <citation type="submission" date="2019-08" db="EMBL/GenBank/DDBJ databases">
        <title>Ulvibacter marinistellae sp. nov., isolated from a starfish, Patiria pectinifera.</title>
        <authorList>
            <person name="Kawano K."/>
            <person name="Ushijima N."/>
            <person name="Kihara M."/>
            <person name="Itoh H."/>
        </authorList>
    </citation>
    <scope>NUCLEOTIDE SEQUENCE [LARGE SCALE GENOMIC DNA]</scope>
    <source>
        <strain evidence="1 2">KK4</strain>
    </source>
</reference>
<dbReference type="AlphaFoldDB" id="A0A5J4FZB8"/>
<keyword evidence="1" id="KW-0378">Hydrolase</keyword>
<dbReference type="SUPFAM" id="SSF53474">
    <property type="entry name" value="alpha/beta-Hydrolases"/>
    <property type="match status" value="1"/>
</dbReference>
<evidence type="ECO:0000313" key="2">
    <source>
        <dbReference type="Proteomes" id="UP000326994"/>
    </source>
</evidence>
<dbReference type="GO" id="GO:0016787">
    <property type="term" value="F:hydrolase activity"/>
    <property type="evidence" value="ECO:0007669"/>
    <property type="project" value="UniProtKB-KW"/>
</dbReference>
<dbReference type="Gene3D" id="3.40.50.1820">
    <property type="entry name" value="alpha/beta hydrolase"/>
    <property type="match status" value="1"/>
</dbReference>
<dbReference type="RefSeq" id="WP_151892967.1">
    <property type="nucleotide sequence ID" value="NZ_BKCF01000001.1"/>
</dbReference>
<accession>A0A5J4FZB8</accession>
<dbReference type="OrthoDB" id="9785847at2"/>
<evidence type="ECO:0000313" key="1">
    <source>
        <dbReference type="EMBL" id="GEQ85031.1"/>
    </source>
</evidence>